<dbReference type="EMBL" id="CP012502">
    <property type="protein sequence ID" value="AOM81618.1"/>
    <property type="molecule type" value="Genomic_DNA"/>
</dbReference>
<reference evidence="3 4" key="1">
    <citation type="submission" date="2015-08" db="EMBL/GenBank/DDBJ databases">
        <title>The complete genome sequence of Bacillus beveridgei MLTeJB.</title>
        <authorList>
            <person name="Hanson T.E."/>
            <person name="Mesa C."/>
            <person name="Basesman S.M."/>
            <person name="Oremland R.S."/>
        </authorList>
    </citation>
    <scope>NUCLEOTIDE SEQUENCE [LARGE SCALE GENOMIC DNA]</scope>
    <source>
        <strain evidence="3 4">MLTeJB</strain>
    </source>
</reference>
<feature type="transmembrane region" description="Helical" evidence="1">
    <location>
        <begin position="123"/>
        <end position="143"/>
    </location>
</feature>
<dbReference type="Pfam" id="PF04892">
    <property type="entry name" value="VanZ"/>
    <property type="match status" value="1"/>
</dbReference>
<accession>A0A1D7QRI8</accession>
<evidence type="ECO:0000259" key="2">
    <source>
        <dbReference type="Pfam" id="PF04892"/>
    </source>
</evidence>
<dbReference type="InterPro" id="IPR006976">
    <property type="entry name" value="VanZ-like"/>
</dbReference>
<feature type="domain" description="VanZ-like" evidence="2">
    <location>
        <begin position="7"/>
        <end position="139"/>
    </location>
</feature>
<protein>
    <submittedName>
        <fullName evidence="3">VanZ family protein</fullName>
    </submittedName>
</protein>
<dbReference type="PIRSF" id="PIRSF019083">
    <property type="entry name" value="UCP019083_VanZ"/>
    <property type="match status" value="1"/>
</dbReference>
<organism evidence="3 4">
    <name type="scientific">Salisediminibacterium beveridgei</name>
    <dbReference type="NCBI Taxonomy" id="632773"/>
    <lineage>
        <taxon>Bacteria</taxon>
        <taxon>Bacillati</taxon>
        <taxon>Bacillota</taxon>
        <taxon>Bacilli</taxon>
        <taxon>Bacillales</taxon>
        <taxon>Bacillaceae</taxon>
        <taxon>Salisediminibacterium</taxon>
    </lineage>
</organism>
<keyword evidence="4" id="KW-1185">Reference proteome</keyword>
<name>A0A1D7QRI8_9BACI</name>
<evidence type="ECO:0000313" key="3">
    <source>
        <dbReference type="EMBL" id="AOM81618.1"/>
    </source>
</evidence>
<evidence type="ECO:0000313" key="4">
    <source>
        <dbReference type="Proteomes" id="UP000094463"/>
    </source>
</evidence>
<keyword evidence="1" id="KW-0812">Transmembrane</keyword>
<evidence type="ECO:0000256" key="1">
    <source>
        <dbReference type="SAM" id="Phobius"/>
    </source>
</evidence>
<feature type="transmembrane region" description="Helical" evidence="1">
    <location>
        <begin position="58"/>
        <end position="77"/>
    </location>
</feature>
<dbReference type="AlphaFoldDB" id="A0A1D7QRI8"/>
<dbReference type="Proteomes" id="UP000094463">
    <property type="component" value="Chromosome"/>
</dbReference>
<dbReference type="KEGG" id="bbev:BBEV_0223"/>
<sequence>MHVKIAWLAVVFWMGLIFFFSHQPGQESAALSSGITQQLHSILTWLPLIDFEIGLLHALVRKGAHFVVYLVLGMLLLHALRTSGILIQKAVFFSWFISTIYAATDEYHQTFIPGRVGDPVDVVIDSAGAVTGIIIYLAIHGLIRWKKRA</sequence>
<dbReference type="RefSeq" id="WP_069363772.1">
    <property type="nucleotide sequence ID" value="NZ_CP012502.1"/>
</dbReference>
<proteinExistence type="predicted"/>
<dbReference type="InterPro" id="IPR016747">
    <property type="entry name" value="Phosphotransbutyrylase"/>
</dbReference>
<keyword evidence="1" id="KW-0472">Membrane</keyword>
<dbReference type="OrthoDB" id="291892at2"/>
<gene>
    <name evidence="3" type="ORF">BBEV_0223</name>
</gene>
<keyword evidence="1" id="KW-1133">Transmembrane helix</keyword>
<dbReference type="STRING" id="632773.BBEV_0223"/>
<dbReference type="NCBIfam" id="NF037970">
    <property type="entry name" value="vanZ_1"/>
    <property type="match status" value="1"/>
</dbReference>